<dbReference type="Gene3D" id="3.90.226.10">
    <property type="entry name" value="2-enoyl-CoA Hydratase, Chain A, domain 1"/>
    <property type="match status" value="1"/>
</dbReference>
<reference evidence="3" key="1">
    <citation type="journal article" date="2020" name="mSystems">
        <title>Genome- and Community-Level Interaction Insights into Carbon Utilization and Element Cycling Functions of Hydrothermarchaeota in Hydrothermal Sediment.</title>
        <authorList>
            <person name="Zhou Z."/>
            <person name="Liu Y."/>
            <person name="Xu W."/>
            <person name="Pan J."/>
            <person name="Luo Z.H."/>
            <person name="Li M."/>
        </authorList>
    </citation>
    <scope>NUCLEOTIDE SEQUENCE [LARGE SCALE GENOMIC DNA]</scope>
    <source>
        <strain evidence="3">SpSt-1071</strain>
    </source>
</reference>
<dbReference type="SUPFAM" id="SSF52096">
    <property type="entry name" value="ClpP/crotonase"/>
    <property type="match status" value="1"/>
</dbReference>
<dbReference type="CDD" id="cd06558">
    <property type="entry name" value="crotonase-like"/>
    <property type="match status" value="1"/>
</dbReference>
<dbReference type="InterPro" id="IPR018376">
    <property type="entry name" value="Enoyl-CoA_hyd/isom_CS"/>
</dbReference>
<dbReference type="Pfam" id="PF00378">
    <property type="entry name" value="ECH_1"/>
    <property type="match status" value="1"/>
</dbReference>
<dbReference type="AlphaFoldDB" id="A0A7C5VHR8"/>
<comment type="caution">
    <text evidence="3">The sequence shown here is derived from an EMBL/GenBank/DDBJ whole genome shotgun (WGS) entry which is preliminary data.</text>
</comment>
<sequence length="283" mass="31133">MERKRKSLDLPGYGGRLLEYQAQYLHWRVEDGIGFVFLNRPERKNALTFGAYAELRDIFSLLPYSQEVKAIVLAGVGEDFCSGGDVREIIGPLVEADVPSLLRFTRLTGELVKAMRLCPQPIVAAVDGVCVGAGAVIALAADIRLGTPRSRVAFLFPRVGLAGSDMGACALLPRVVGFGRATELLLTGRFLEASEAERWGFFNRICSPEELLPKARALAFELARGPVFAHGITKRALYQEWAMGLDEAIEAEAQAQALCMGTRDFYRAYQAFLRKEPPTFEGD</sequence>
<dbReference type="Gene3D" id="1.10.12.10">
    <property type="entry name" value="Lyase 2-enoyl-coa Hydratase, Chain A, domain 2"/>
    <property type="match status" value="1"/>
</dbReference>
<proteinExistence type="inferred from homology"/>
<organism evidence="3">
    <name type="scientific">Thermus caliditerrae</name>
    <dbReference type="NCBI Taxonomy" id="1330700"/>
    <lineage>
        <taxon>Bacteria</taxon>
        <taxon>Thermotogati</taxon>
        <taxon>Deinococcota</taxon>
        <taxon>Deinococci</taxon>
        <taxon>Thermales</taxon>
        <taxon>Thermaceae</taxon>
        <taxon>Thermus</taxon>
    </lineage>
</organism>
<gene>
    <name evidence="3" type="ORF">ENM28_03695</name>
</gene>
<dbReference type="GO" id="GO:0003824">
    <property type="term" value="F:catalytic activity"/>
    <property type="evidence" value="ECO:0007669"/>
    <property type="project" value="InterPro"/>
</dbReference>
<dbReference type="PROSITE" id="PS00166">
    <property type="entry name" value="ENOYL_COA_HYDRATASE"/>
    <property type="match status" value="1"/>
</dbReference>
<dbReference type="NCBIfam" id="NF006107">
    <property type="entry name" value="PRK08258.1"/>
    <property type="match status" value="1"/>
</dbReference>
<dbReference type="InterPro" id="IPR001753">
    <property type="entry name" value="Enoyl-CoA_hydra/iso"/>
</dbReference>
<evidence type="ECO:0000313" key="3">
    <source>
        <dbReference type="EMBL" id="HHM67811.1"/>
    </source>
</evidence>
<dbReference type="PANTHER" id="PTHR43459">
    <property type="entry name" value="ENOYL-COA HYDRATASE"/>
    <property type="match status" value="1"/>
</dbReference>
<dbReference type="EMBL" id="DRXE01000143">
    <property type="protein sequence ID" value="HHM67811.1"/>
    <property type="molecule type" value="Genomic_DNA"/>
</dbReference>
<protein>
    <submittedName>
        <fullName evidence="3">Enoyl-CoA hydratase family protein</fullName>
    </submittedName>
</protein>
<name>A0A7C5VHR8_9DEIN</name>
<evidence type="ECO:0000256" key="2">
    <source>
        <dbReference type="RuleBase" id="RU003707"/>
    </source>
</evidence>
<dbReference type="PANTHER" id="PTHR43459:SF1">
    <property type="entry name" value="EG:BACN32G11.4 PROTEIN"/>
    <property type="match status" value="1"/>
</dbReference>
<dbReference type="InterPro" id="IPR029045">
    <property type="entry name" value="ClpP/crotonase-like_dom_sf"/>
</dbReference>
<dbReference type="InterPro" id="IPR014748">
    <property type="entry name" value="Enoyl-CoA_hydra_C"/>
</dbReference>
<accession>A0A7C5VHR8</accession>
<evidence type="ECO:0000256" key="1">
    <source>
        <dbReference type="ARBA" id="ARBA00005254"/>
    </source>
</evidence>
<comment type="similarity">
    <text evidence="1 2">Belongs to the enoyl-CoA hydratase/isomerase family.</text>
</comment>